<organism evidence="5 7">
    <name type="scientific">Cercospora beticola</name>
    <name type="common">Sugarbeet leaf spot fungus</name>
    <dbReference type="NCBI Taxonomy" id="122368"/>
    <lineage>
        <taxon>Eukaryota</taxon>
        <taxon>Fungi</taxon>
        <taxon>Dikarya</taxon>
        <taxon>Ascomycota</taxon>
        <taxon>Pezizomycotina</taxon>
        <taxon>Dothideomycetes</taxon>
        <taxon>Dothideomycetidae</taxon>
        <taxon>Mycosphaerellales</taxon>
        <taxon>Mycosphaerellaceae</taxon>
        <taxon>Cercospora</taxon>
    </lineage>
</organism>
<dbReference type="InterPro" id="IPR000639">
    <property type="entry name" value="Epox_hydrolase-like"/>
</dbReference>
<dbReference type="Proteomes" id="UP001302367">
    <property type="component" value="Chromosome 6"/>
</dbReference>
<dbReference type="PRINTS" id="PR00412">
    <property type="entry name" value="EPOXHYDRLASE"/>
</dbReference>
<protein>
    <submittedName>
        <fullName evidence="5">Bifunctional epoxide hydrolase 2</fullName>
    </submittedName>
</protein>
<dbReference type="OrthoDB" id="3540210at2759"/>
<accession>A0A2G5HQB8</accession>
<dbReference type="SUPFAM" id="SSF53474">
    <property type="entry name" value="alpha/beta-Hydrolases"/>
    <property type="match status" value="1"/>
</dbReference>
<evidence type="ECO:0000313" key="5">
    <source>
        <dbReference type="EMBL" id="PIA94718.1"/>
    </source>
</evidence>
<evidence type="ECO:0000256" key="3">
    <source>
        <dbReference type="SAM" id="Phobius"/>
    </source>
</evidence>
<dbReference type="EMBL" id="CP134189">
    <property type="protein sequence ID" value="WPB04592.1"/>
    <property type="molecule type" value="Genomic_DNA"/>
</dbReference>
<dbReference type="InterPro" id="IPR000073">
    <property type="entry name" value="AB_hydrolase_1"/>
</dbReference>
<dbReference type="AlphaFoldDB" id="A0A2G5HQB8"/>
<keyword evidence="3" id="KW-0812">Transmembrane</keyword>
<dbReference type="EMBL" id="LKMD01000104">
    <property type="protein sequence ID" value="PIA94718.1"/>
    <property type="molecule type" value="Genomic_DNA"/>
</dbReference>
<feature type="domain" description="AB hydrolase-1" evidence="4">
    <location>
        <begin position="751"/>
        <end position="1028"/>
    </location>
</feature>
<dbReference type="InterPro" id="IPR029058">
    <property type="entry name" value="AB_hydrolase_fold"/>
</dbReference>
<keyword evidence="8" id="KW-1185">Reference proteome</keyword>
<reference evidence="6 8" key="2">
    <citation type="submission" date="2023-09" db="EMBL/GenBank/DDBJ databases">
        <title>Complete-Gapless Cercospora beticola genome.</title>
        <authorList>
            <person name="Wyatt N.A."/>
            <person name="Spanner R.E."/>
            <person name="Bolton M.D."/>
        </authorList>
    </citation>
    <scope>NUCLEOTIDE SEQUENCE [LARGE SCALE GENOMIC DNA]</scope>
    <source>
        <strain evidence="6">Cb09-40</strain>
    </source>
</reference>
<dbReference type="Proteomes" id="UP000230605">
    <property type="component" value="Chromosome 6"/>
</dbReference>
<keyword evidence="3" id="KW-1133">Transmembrane helix</keyword>
<comment type="similarity">
    <text evidence="2">Belongs to the AB hydrolase superfamily. Epoxide hydrolase family.</text>
</comment>
<reference evidence="5 7" key="1">
    <citation type="submission" date="2015-10" db="EMBL/GenBank/DDBJ databases">
        <title>The cercosporin biosynthetic gene cluster was horizontally transferred to several fungal lineages and shown to be expanded in Cercospora beticola based on microsynteny with recipient genomes.</title>
        <authorList>
            <person name="De Jonge R."/>
            <person name="Ebert M.K."/>
            <person name="Suttle J.C."/>
            <person name="Jurick Ii W.M."/>
            <person name="Secor G.A."/>
            <person name="Thomma B.P."/>
            <person name="Van De Peer Y."/>
            <person name="Bolton M.D."/>
        </authorList>
    </citation>
    <scope>NUCLEOTIDE SEQUENCE [LARGE SCALE GENOMIC DNA]</scope>
    <source>
        <strain evidence="5 7">09-40</strain>
    </source>
</reference>
<dbReference type="Gene3D" id="3.40.50.1820">
    <property type="entry name" value="alpha/beta hydrolase"/>
    <property type="match status" value="1"/>
</dbReference>
<feature type="transmembrane region" description="Helical" evidence="3">
    <location>
        <begin position="34"/>
        <end position="59"/>
    </location>
</feature>
<keyword evidence="3" id="KW-0472">Membrane</keyword>
<dbReference type="Pfam" id="PF00561">
    <property type="entry name" value="Abhydrolase_1"/>
    <property type="match status" value="1"/>
</dbReference>
<dbReference type="PANTHER" id="PTHR43329">
    <property type="entry name" value="EPOXIDE HYDROLASE"/>
    <property type="match status" value="1"/>
</dbReference>
<evidence type="ECO:0000313" key="7">
    <source>
        <dbReference type="Proteomes" id="UP000230605"/>
    </source>
</evidence>
<feature type="transmembrane region" description="Helical" evidence="3">
    <location>
        <begin position="589"/>
        <end position="615"/>
    </location>
</feature>
<evidence type="ECO:0000256" key="2">
    <source>
        <dbReference type="ARBA" id="ARBA00038334"/>
    </source>
</evidence>
<evidence type="ECO:0000259" key="4">
    <source>
        <dbReference type="Pfam" id="PF00561"/>
    </source>
</evidence>
<keyword evidence="1 5" id="KW-0378">Hydrolase</keyword>
<evidence type="ECO:0000313" key="6">
    <source>
        <dbReference type="EMBL" id="WPB04592.1"/>
    </source>
</evidence>
<proteinExistence type="inferred from homology"/>
<evidence type="ECO:0000256" key="1">
    <source>
        <dbReference type="ARBA" id="ARBA00022801"/>
    </source>
</evidence>
<dbReference type="GO" id="GO:0016787">
    <property type="term" value="F:hydrolase activity"/>
    <property type="evidence" value="ECO:0007669"/>
    <property type="project" value="UniProtKB-KW"/>
</dbReference>
<feature type="transmembrane region" description="Helical" evidence="3">
    <location>
        <begin position="111"/>
        <end position="134"/>
    </location>
</feature>
<name>A0A2G5HQB8_CERBT</name>
<sequence>MATQDQIYLGLWTNWSFGQIQGATLTLTHRDGAFLVAFLALFVRITGGHAWQLLCWIIFQFRAEAQTFVSSSTSQSAQQLAILRNSSSATSAIHDVYLADRKWTKRDGYRACRSSTLIFLALLNVLGFGAAAVFSSKVTSSSSDVLRKPGRCGIWPTVTLNDLNETEAGLRLQDEYQTQQLAEVENFRAALSLSQACFDVQRQSNSSAPCTSPGLQAIPWTFNSSDECPFGQELCTSNSVTFDSGMIDTQLHLGINSRTHDRLHYRANMTCAPLDLSSYEKRYTAKNISTLWPDYTITPGNHSDHPLDRILARSNTSTFTAYFLGESLHRRDDGMLATYYVTSGGRRALTSGSPHLEVPYMLQAHTREIDGNGTFDAIPDLTSAASDTLLVFLHNRVFFTRPVRDPLFKATRATDFPTDSVLLEGSTANVTAYVANEDSDRTVSSTAVACFSDTTYCNPALPDQPCVHSLRKKGIRSLLLTPTQQQILDRIHAPKVASMARLIKTLGAQSMLASRSIRRRNSPGLPDDQWILELGNWFSTLLFREQLLARRFATGYRNQQYNEFIVAPEPESEWMCRAQMTRSSDHSSFSVLGLAIILILGSLIIIANLTLASIVDWIRARQKNNPGGRFRTQQWKEMELLALHEKAYGHEAGIVMDTGSFTAPSGKSLTLTTVGRSSSDEYVGGRPTHSHTYGRISNATVILYPTNCGSFTEAFYNGLNEISYVLPVGNRLIPGYIGYLLAEPEARFIHTIILIHGFPDLSAGWRYQIPFFVEHGFRVIVPDCIGYGRSDAPTDSLQPYTFKSQVDDFYELCKSLGCESVIVAGHDWGSIMATHFTLWYPSFVTHLVTVAVPFFPPSKDYVPLDVLIKHMPLLGYQLQWGSAEGVVENFTKDEDGMRTFLRAAYGGLTPEGEYPFTPKNGYDLNRLPSVGDPALLDVKELDYYVQEFSRNGMRGPCNYYRTTQANFEATRPLLDRVDGGRLKVPYLFVRAMDDILVTDEWVAFMVQHVDQPVVKEVDAGHWALWEKPKEVNEVLREWLESQNFLSSGK</sequence>
<evidence type="ECO:0000313" key="8">
    <source>
        <dbReference type="Proteomes" id="UP001302367"/>
    </source>
</evidence>
<gene>
    <name evidence="5" type="ORF">CB0940_08036</name>
    <name evidence="6" type="ORF">RHO25_009238</name>
</gene>